<dbReference type="Ensembl" id="ENSNMLT00000006317.1">
    <property type="protein sequence ID" value="ENSNMLP00000005495.1"/>
    <property type="gene ID" value="ENSNMLG00000004022.1"/>
</dbReference>
<evidence type="ECO:0000256" key="6">
    <source>
        <dbReference type="PROSITE-ProRule" id="PRU00089"/>
    </source>
</evidence>
<feature type="region of interest" description="Disordered" evidence="7">
    <location>
        <begin position="482"/>
        <end position="510"/>
    </location>
</feature>
<dbReference type="InterPro" id="IPR018122">
    <property type="entry name" value="TF_fork_head_CS_1"/>
</dbReference>
<evidence type="ECO:0000256" key="4">
    <source>
        <dbReference type="ARBA" id="ARBA00023163"/>
    </source>
</evidence>
<dbReference type="GO" id="GO:0000981">
    <property type="term" value="F:DNA-binding transcription factor activity, RNA polymerase II-specific"/>
    <property type="evidence" value="ECO:0007669"/>
    <property type="project" value="TreeGrafter"/>
</dbReference>
<dbReference type="Gene3D" id="1.10.10.10">
    <property type="entry name" value="Winged helix-like DNA-binding domain superfamily/Winged helix DNA-binding domain"/>
    <property type="match status" value="1"/>
</dbReference>
<feature type="region of interest" description="Disordered" evidence="7">
    <location>
        <begin position="190"/>
        <end position="249"/>
    </location>
</feature>
<feature type="compositionally biased region" description="Polar residues" evidence="7">
    <location>
        <begin position="294"/>
        <end position="305"/>
    </location>
</feature>
<dbReference type="AlphaFoldDB" id="A0A8C6SE50"/>
<dbReference type="FunFam" id="1.10.10.10:FF:000088">
    <property type="entry name" value="Forkhead box protein J3"/>
    <property type="match status" value="1"/>
</dbReference>
<dbReference type="PROSITE" id="PS50039">
    <property type="entry name" value="FORK_HEAD_3"/>
    <property type="match status" value="1"/>
</dbReference>
<evidence type="ECO:0000313" key="9">
    <source>
        <dbReference type="Ensembl" id="ENSNMLP00000005495.1"/>
    </source>
</evidence>
<feature type="region of interest" description="Disordered" evidence="7">
    <location>
        <begin position="118"/>
        <end position="157"/>
    </location>
</feature>
<evidence type="ECO:0000313" key="10">
    <source>
        <dbReference type="Proteomes" id="UP000694523"/>
    </source>
</evidence>
<feature type="compositionally biased region" description="Pro residues" evidence="7">
    <location>
        <begin position="446"/>
        <end position="458"/>
    </location>
</feature>
<dbReference type="SUPFAM" id="SSF46785">
    <property type="entry name" value="Winged helix' DNA-binding domain"/>
    <property type="match status" value="1"/>
</dbReference>
<name>A0A8C6SE50_9GOBI</name>
<dbReference type="PANTHER" id="PTHR46078:SF5">
    <property type="entry name" value="FORKHEAD BOX J3"/>
    <property type="match status" value="1"/>
</dbReference>
<comment type="subcellular location">
    <subcellularLocation>
        <location evidence="1 6">Nucleus</location>
    </subcellularLocation>
</comment>
<dbReference type="CDD" id="cd20052">
    <property type="entry name" value="FH_FOXJ3"/>
    <property type="match status" value="1"/>
</dbReference>
<feature type="region of interest" description="Disordered" evidence="7">
    <location>
        <begin position="288"/>
        <end position="339"/>
    </location>
</feature>
<dbReference type="PANTHER" id="PTHR46078">
    <property type="entry name" value="FORKHEAD BOX PROTEIN J2 FAMILY MEMBER"/>
    <property type="match status" value="1"/>
</dbReference>
<feature type="compositionally biased region" description="Low complexity" evidence="7">
    <location>
        <begin position="320"/>
        <end position="332"/>
    </location>
</feature>
<dbReference type="InterPro" id="IPR001766">
    <property type="entry name" value="Fork_head_dom"/>
</dbReference>
<reference evidence="9" key="1">
    <citation type="submission" date="2025-08" db="UniProtKB">
        <authorList>
            <consortium name="Ensembl"/>
        </authorList>
    </citation>
    <scope>IDENTIFICATION</scope>
</reference>
<dbReference type="SMART" id="SM00339">
    <property type="entry name" value="FH"/>
    <property type="match status" value="1"/>
</dbReference>
<dbReference type="InterPro" id="IPR036390">
    <property type="entry name" value="WH_DNA-bd_sf"/>
</dbReference>
<organism evidence="9 10">
    <name type="scientific">Neogobius melanostomus</name>
    <name type="common">round goby</name>
    <dbReference type="NCBI Taxonomy" id="47308"/>
    <lineage>
        <taxon>Eukaryota</taxon>
        <taxon>Metazoa</taxon>
        <taxon>Chordata</taxon>
        <taxon>Craniata</taxon>
        <taxon>Vertebrata</taxon>
        <taxon>Euteleostomi</taxon>
        <taxon>Actinopterygii</taxon>
        <taxon>Neopterygii</taxon>
        <taxon>Teleostei</taxon>
        <taxon>Neoteleostei</taxon>
        <taxon>Acanthomorphata</taxon>
        <taxon>Gobiaria</taxon>
        <taxon>Gobiiformes</taxon>
        <taxon>Gobioidei</taxon>
        <taxon>Gobiidae</taxon>
        <taxon>Benthophilinae</taxon>
        <taxon>Neogobiini</taxon>
        <taxon>Neogobius</taxon>
    </lineage>
</organism>
<dbReference type="GO" id="GO:0000978">
    <property type="term" value="F:RNA polymerase II cis-regulatory region sequence-specific DNA binding"/>
    <property type="evidence" value="ECO:0007669"/>
    <property type="project" value="TreeGrafter"/>
</dbReference>
<feature type="DNA-binding region" description="Fork-head" evidence="6">
    <location>
        <begin position="53"/>
        <end position="148"/>
    </location>
</feature>
<dbReference type="GO" id="GO:0005634">
    <property type="term" value="C:nucleus"/>
    <property type="evidence" value="ECO:0007669"/>
    <property type="project" value="UniProtKB-SubCell"/>
</dbReference>
<keyword evidence="10" id="KW-1185">Reference proteome</keyword>
<evidence type="ECO:0000256" key="5">
    <source>
        <dbReference type="ARBA" id="ARBA00023242"/>
    </source>
</evidence>
<keyword evidence="5 6" id="KW-0539">Nucleus</keyword>
<sequence length="532" mass="58201">MTSELESSLTSMDWLPQLSMRAHHGAVSKKMGPHLDQNTTLDQEEAAQHRDGKPPYSYASLITFAINGSPRKRMTLSEIYQWICDNFPYYREAGSGWKNSIRHNLSLNKCFLKVPRSKDDPGKGSYWAIDTNPKEDSAPSRPKKRPRSGERASTPYSLESESLRMDCIMSGGASPTLGINSVTNKVALYNPEPESSHSPGSLGGSLSNSLSDSGNGAHGYTPVSNHSDAPQAPPPAPQSQYGLPGMPVPDAGRDKPLCFSDFEDLSSSFRSLYKCVFEQSFSQQGLMGLPSDAGPQSRTSCSYQPSPHPTVQMPHHHQQHLQPLPGLGPHPQALSHQSHGTQPCSSSAIILFTCFQMELFDITCAFSALCPGLSSDWYPNLDWLKESCRIATSYNWADVDLSPFQGLKESMRQAELNNWSLDAAQVADLCSSINQFFTATGVIPPQSGPTHPPHPPQSGPLYMDSRQNMTLMGPPGGYSHLPPISSTATSLTGHHSQLNQPPPHSLGPGHFQVRRMLTTDDIQDDFDWDSIV</sequence>
<keyword evidence="3 6" id="KW-0238">DNA-binding</keyword>
<dbReference type="Pfam" id="PF00250">
    <property type="entry name" value="Forkhead"/>
    <property type="match status" value="1"/>
</dbReference>
<reference evidence="9" key="2">
    <citation type="submission" date="2025-09" db="UniProtKB">
        <authorList>
            <consortium name="Ensembl"/>
        </authorList>
    </citation>
    <scope>IDENTIFICATION</scope>
</reference>
<dbReference type="PROSITE" id="PS00657">
    <property type="entry name" value="FORK_HEAD_1"/>
    <property type="match status" value="1"/>
</dbReference>
<evidence type="ECO:0000256" key="2">
    <source>
        <dbReference type="ARBA" id="ARBA00023015"/>
    </source>
</evidence>
<dbReference type="Proteomes" id="UP000694523">
    <property type="component" value="Unplaced"/>
</dbReference>
<dbReference type="PROSITE" id="PS00658">
    <property type="entry name" value="FORK_HEAD_2"/>
    <property type="match status" value="1"/>
</dbReference>
<evidence type="ECO:0000256" key="3">
    <source>
        <dbReference type="ARBA" id="ARBA00023125"/>
    </source>
</evidence>
<keyword evidence="2" id="KW-0805">Transcription regulation</keyword>
<feature type="domain" description="Fork-head" evidence="8">
    <location>
        <begin position="53"/>
        <end position="148"/>
    </location>
</feature>
<protein>
    <submittedName>
        <fullName evidence="9">Forkhead box J3</fullName>
    </submittedName>
</protein>
<dbReference type="InterPro" id="IPR045912">
    <property type="entry name" value="FOXJ2/3-like"/>
</dbReference>
<feature type="region of interest" description="Disordered" evidence="7">
    <location>
        <begin position="442"/>
        <end position="461"/>
    </location>
</feature>
<evidence type="ECO:0000259" key="8">
    <source>
        <dbReference type="PROSITE" id="PS50039"/>
    </source>
</evidence>
<evidence type="ECO:0000256" key="7">
    <source>
        <dbReference type="SAM" id="MobiDB-lite"/>
    </source>
</evidence>
<dbReference type="InterPro" id="IPR036388">
    <property type="entry name" value="WH-like_DNA-bd_sf"/>
</dbReference>
<feature type="compositionally biased region" description="Low complexity" evidence="7">
    <location>
        <begin position="190"/>
        <end position="215"/>
    </location>
</feature>
<feature type="compositionally biased region" description="Polar residues" evidence="7">
    <location>
        <begin position="484"/>
        <end position="499"/>
    </location>
</feature>
<dbReference type="InterPro" id="IPR030456">
    <property type="entry name" value="TF_fork_head_CS_2"/>
</dbReference>
<keyword evidence="4" id="KW-0804">Transcription</keyword>
<accession>A0A8C6SE50</accession>
<evidence type="ECO:0000256" key="1">
    <source>
        <dbReference type="ARBA" id="ARBA00004123"/>
    </source>
</evidence>
<proteinExistence type="predicted"/>
<dbReference type="PRINTS" id="PR00053">
    <property type="entry name" value="FORKHEAD"/>
</dbReference>